<proteinExistence type="predicted"/>
<evidence type="ECO:0008006" key="2">
    <source>
        <dbReference type="Google" id="ProtNLM"/>
    </source>
</evidence>
<name>A0AB33JHS4_9BACT</name>
<dbReference type="EMBL" id="AP035789">
    <property type="protein sequence ID" value="BFO80387.1"/>
    <property type="molecule type" value="Genomic_DNA"/>
</dbReference>
<dbReference type="AlphaFoldDB" id="A0AB33JHS4"/>
<evidence type="ECO:0000313" key="1">
    <source>
        <dbReference type="EMBL" id="BFO80387.1"/>
    </source>
</evidence>
<gene>
    <name evidence="1" type="ORF">GTC17262_05780</name>
</gene>
<reference evidence="1" key="1">
    <citation type="submission" date="2024-07" db="EMBL/GenBank/DDBJ databases">
        <title>Complete genome sequence of Prevotella sp. YM-2024 GTC17262.</title>
        <authorList>
            <person name="Hayashi M."/>
            <person name="Muto Y."/>
            <person name="Tanaka K."/>
            <person name="Niwa H."/>
        </authorList>
    </citation>
    <scope>NUCLEOTIDE SEQUENCE</scope>
    <source>
        <strain evidence="1">GTC17262</strain>
    </source>
</reference>
<protein>
    <recommendedName>
        <fullName evidence="2">DNA mismatch repair protein MutS-like N-terminal domain-containing protein</fullName>
    </recommendedName>
</protein>
<organism evidence="1">
    <name type="scientific">Prevotella sp. GTC17262</name>
    <dbReference type="NCBI Taxonomy" id="3236797"/>
    <lineage>
        <taxon>Bacteria</taxon>
        <taxon>Pseudomonadati</taxon>
        <taxon>Bacteroidota</taxon>
        <taxon>Bacteroidia</taxon>
        <taxon>Bacteroidales</taxon>
        <taxon>Prevotellaceae</taxon>
        <taxon>Prevotella</taxon>
    </lineage>
</organism>
<sequence length="162" mass="18091">MTSKEIIALEDSNTGCINLYKEGLFWRAYERSAYALCARVHPFKAMKRQLKVLGGEPLVVAGFPTSSEERYLQGLTLSEKTENRIAITLDTPIDLADFGKWKDGLPCKQADATMTAHTREPPETVISMLRSFDVAGSTPLDCMMLVSRLQQMIRQSEEDGTV</sequence>
<accession>A0AB33JHS4</accession>